<dbReference type="InterPro" id="IPR001227">
    <property type="entry name" value="Ac_transferase_dom_sf"/>
</dbReference>
<dbReference type="EMBL" id="FAXC01000179">
    <property type="protein sequence ID" value="CUV09092.1"/>
    <property type="molecule type" value="Genomic_DNA"/>
</dbReference>
<dbReference type="SUPFAM" id="SSF55048">
    <property type="entry name" value="Probable ACP-binding domain of malonyl-CoA ACP transacylase"/>
    <property type="match status" value="1"/>
</dbReference>
<dbReference type="EC" id="2.3.1.39" evidence="2"/>
<dbReference type="InterPro" id="IPR016035">
    <property type="entry name" value="Acyl_Trfase/lysoPLipase"/>
</dbReference>
<evidence type="ECO:0000256" key="4">
    <source>
        <dbReference type="ARBA" id="ARBA00023315"/>
    </source>
</evidence>
<dbReference type="InterPro" id="IPR004410">
    <property type="entry name" value="Malonyl_CoA-ACP_transAc_FabD"/>
</dbReference>
<dbReference type="GO" id="GO:0006633">
    <property type="term" value="P:fatty acid biosynthetic process"/>
    <property type="evidence" value="ECO:0007669"/>
    <property type="project" value="TreeGrafter"/>
</dbReference>
<dbReference type="SMART" id="SM00827">
    <property type="entry name" value="PKS_AT"/>
    <property type="match status" value="1"/>
</dbReference>
<gene>
    <name evidence="7" type="ORF">MGWOODY_Mmi1782</name>
</gene>
<dbReference type="PANTHER" id="PTHR42681:SF1">
    <property type="entry name" value="MALONYL-COA-ACYL CARRIER PROTEIN TRANSACYLASE, MITOCHONDRIAL"/>
    <property type="match status" value="1"/>
</dbReference>
<keyword evidence="3 7" id="KW-0808">Transferase</keyword>
<name>A0A160VFI4_9ZZZZ</name>
<evidence type="ECO:0000259" key="6">
    <source>
        <dbReference type="SMART" id="SM00827"/>
    </source>
</evidence>
<dbReference type="PANTHER" id="PTHR42681">
    <property type="entry name" value="MALONYL-COA-ACYL CARRIER PROTEIN TRANSACYLASE, MITOCHONDRIAL"/>
    <property type="match status" value="1"/>
</dbReference>
<dbReference type="InterPro" id="IPR024925">
    <property type="entry name" value="Malonyl_CoA-ACP_transAc"/>
</dbReference>
<dbReference type="NCBIfam" id="TIGR00128">
    <property type="entry name" value="fabD"/>
    <property type="match status" value="1"/>
</dbReference>
<comment type="catalytic activity">
    <reaction evidence="5">
        <text>holo-[ACP] + malonyl-CoA = malonyl-[ACP] + CoA</text>
        <dbReference type="Rhea" id="RHEA:41792"/>
        <dbReference type="Rhea" id="RHEA-COMP:9623"/>
        <dbReference type="Rhea" id="RHEA-COMP:9685"/>
        <dbReference type="ChEBI" id="CHEBI:57287"/>
        <dbReference type="ChEBI" id="CHEBI:57384"/>
        <dbReference type="ChEBI" id="CHEBI:64479"/>
        <dbReference type="ChEBI" id="CHEBI:78449"/>
        <dbReference type="EC" id="2.3.1.39"/>
    </reaction>
</comment>
<dbReference type="GO" id="GO:0004314">
    <property type="term" value="F:[acyl-carrier-protein] S-malonyltransferase activity"/>
    <property type="evidence" value="ECO:0007669"/>
    <property type="project" value="UniProtKB-EC"/>
</dbReference>
<dbReference type="FunFam" id="3.30.70.250:FF:000001">
    <property type="entry name" value="Malonyl CoA-acyl carrier protein transacylase"/>
    <property type="match status" value="1"/>
</dbReference>
<dbReference type="InterPro" id="IPR016036">
    <property type="entry name" value="Malonyl_transacylase_ACP-bd"/>
</dbReference>
<dbReference type="Gene3D" id="3.40.366.10">
    <property type="entry name" value="Malonyl-Coenzyme A Acyl Carrier Protein, domain 2"/>
    <property type="match status" value="1"/>
</dbReference>
<feature type="domain" description="Malonyl-CoA:ACP transacylase (MAT)" evidence="6">
    <location>
        <begin position="1"/>
        <end position="285"/>
    </location>
</feature>
<evidence type="ECO:0000256" key="2">
    <source>
        <dbReference type="ARBA" id="ARBA00013258"/>
    </source>
</evidence>
<dbReference type="SUPFAM" id="SSF52151">
    <property type="entry name" value="FabD/lysophospholipase-like"/>
    <property type="match status" value="1"/>
</dbReference>
<keyword evidence="4 7" id="KW-0012">Acyltransferase</keyword>
<proteinExistence type="inferred from homology"/>
<dbReference type="GO" id="GO:0005829">
    <property type="term" value="C:cytosol"/>
    <property type="evidence" value="ECO:0007669"/>
    <property type="project" value="TreeGrafter"/>
</dbReference>
<reference evidence="7" key="1">
    <citation type="submission" date="2015-10" db="EMBL/GenBank/DDBJ databases">
        <authorList>
            <person name="Gilbert D.G."/>
        </authorList>
    </citation>
    <scope>NUCLEOTIDE SEQUENCE</scope>
</reference>
<dbReference type="InterPro" id="IPR050858">
    <property type="entry name" value="Mal-CoA-ACP_Trans/PKS_FabD"/>
</dbReference>
<evidence type="ECO:0000256" key="3">
    <source>
        <dbReference type="ARBA" id="ARBA00022679"/>
    </source>
</evidence>
<dbReference type="PIRSF" id="PIRSF000446">
    <property type="entry name" value="Mct"/>
    <property type="match status" value="1"/>
</dbReference>
<dbReference type="AlphaFoldDB" id="A0A160VFI4"/>
<dbReference type="Gene3D" id="3.30.70.250">
    <property type="entry name" value="Malonyl-CoA ACP transacylase, ACP-binding"/>
    <property type="match status" value="1"/>
</dbReference>
<protein>
    <recommendedName>
        <fullName evidence="2">[acyl-carrier-protein] S-malonyltransferase</fullName>
        <ecNumber evidence="2">2.3.1.39</ecNumber>
    </recommendedName>
</protein>
<evidence type="ECO:0000256" key="5">
    <source>
        <dbReference type="ARBA" id="ARBA00048462"/>
    </source>
</evidence>
<dbReference type="InterPro" id="IPR014043">
    <property type="entry name" value="Acyl_transferase_dom"/>
</dbReference>
<organism evidence="7">
    <name type="scientific">hydrothermal vent metagenome</name>
    <dbReference type="NCBI Taxonomy" id="652676"/>
    <lineage>
        <taxon>unclassified sequences</taxon>
        <taxon>metagenomes</taxon>
        <taxon>ecological metagenomes</taxon>
    </lineage>
</organism>
<comment type="similarity">
    <text evidence="1">Belongs to the FabD family.</text>
</comment>
<evidence type="ECO:0000256" key="1">
    <source>
        <dbReference type="ARBA" id="ARBA00008217"/>
    </source>
</evidence>
<accession>A0A160VFI4</accession>
<sequence length="292" mass="31391">MGMGLDLYQKTALGKQYFDRANKIMGVDIQDIIFSGPEDTLKQTQYTQPAIYIVSVIIGELLMENGIQPSCAAGHSLGEYSALALAKAFDFETGLRLVKIRAEGMQISGNQHPGTMAAVLGLDDDQIINICEDFSGGIVVAANFNAAGQVVISGETDAVQSVMHILKEAGALKVVELNVSGAFHSPLMKPAKDSLTKALESTIINHSEIPVYANVSTAPVSSADEIRQALIDQLENPVRWHESITRLIKDGVTSALEVGPGKVLQGLSRRIDRSFNISGVESLEQILNFSHV</sequence>
<evidence type="ECO:0000313" key="7">
    <source>
        <dbReference type="EMBL" id="CUV09092.1"/>
    </source>
</evidence>
<dbReference type="Pfam" id="PF00698">
    <property type="entry name" value="Acyl_transf_1"/>
    <property type="match status" value="1"/>
</dbReference>